<dbReference type="Gene3D" id="2.160.20.120">
    <property type="match status" value="1"/>
</dbReference>
<evidence type="ECO:0000313" key="3">
    <source>
        <dbReference type="Proteomes" id="UP000076586"/>
    </source>
</evidence>
<dbReference type="EMBL" id="BDCR01000004">
    <property type="protein sequence ID" value="GAT64154.1"/>
    <property type="molecule type" value="Genomic_DNA"/>
</dbReference>
<evidence type="ECO:0000259" key="1">
    <source>
        <dbReference type="Pfam" id="PF10988"/>
    </source>
</evidence>
<evidence type="ECO:0000313" key="2">
    <source>
        <dbReference type="EMBL" id="GAT64154.1"/>
    </source>
</evidence>
<dbReference type="STRING" id="681398.PJIAN_4703"/>
<comment type="caution">
    <text evidence="2">The sequence shown here is derived from an EMBL/GenBank/DDBJ whole genome shotgun (WGS) entry which is preliminary data.</text>
</comment>
<gene>
    <name evidence="2" type="ORF">PJIAN_4703</name>
</gene>
<feature type="domain" description="Putative auto-transporter adhesin head GIN" evidence="1">
    <location>
        <begin position="47"/>
        <end position="245"/>
    </location>
</feature>
<name>A0A161L9I1_9BACT</name>
<dbReference type="InterPro" id="IPR021255">
    <property type="entry name" value="DUF2807"/>
</dbReference>
<dbReference type="PROSITE" id="PS51257">
    <property type="entry name" value="PROKAR_LIPOPROTEIN"/>
    <property type="match status" value="1"/>
</dbReference>
<reference evidence="3" key="2">
    <citation type="journal article" date="2017" name="Genome Announc.">
        <title>Draft genome sequence of Paludibacter jiangxiensis NM7(T), a propionate-producing fermentative bacterium.</title>
        <authorList>
            <person name="Qiu Y.-L."/>
            <person name="Tourlousse D.M."/>
            <person name="Matsuura N."/>
            <person name="Ohashi A."/>
            <person name="Sekiguchi Y."/>
        </authorList>
    </citation>
    <scope>NUCLEOTIDE SEQUENCE [LARGE SCALE GENOMIC DNA]</scope>
    <source>
        <strain evidence="3">NM7</strain>
    </source>
</reference>
<dbReference type="OrthoDB" id="1005036at2"/>
<protein>
    <submittedName>
        <fullName evidence="2">Putative auto-transporter adhesin</fullName>
    </submittedName>
</protein>
<dbReference type="RefSeq" id="WP_068705989.1">
    <property type="nucleotide sequence ID" value="NZ_BDCR01000004.1"/>
</dbReference>
<dbReference type="Proteomes" id="UP000076586">
    <property type="component" value="Unassembled WGS sequence"/>
</dbReference>
<dbReference type="AlphaFoldDB" id="A0A161L9I1"/>
<sequence length="263" mass="28139">MKTHSMISKVTFSILILTGLVISSCTYINRQNGSGKVIRVEHPAKGFNKVEISLVFDAVIIPGNDEKVVVETDDNLQQYVLVSNSDSTLNVRMKENVNIGSHSAGTVYIYTKGITSINNSSVGKLTNDGSLTADTFSFSNSSVGNNDLKIKAKKIIINNSSVGKTNLFLDCNILAFTNSAVGKTLLTGNCDDAHIDNSGVGSFDAQNFTTQVLHIVNSAVGSTDVNASKEIYIDNSGVGRLDVYGACVIKKLDDNGVSKTHKH</sequence>
<accession>A0A161L9I1</accession>
<proteinExistence type="predicted"/>
<reference evidence="3" key="1">
    <citation type="submission" date="2016-04" db="EMBL/GenBank/DDBJ databases">
        <title>Draft genome sequence of Paludibacter jiangxiensis strain NM7.</title>
        <authorList>
            <person name="Qiu Y."/>
            <person name="Matsuura N."/>
            <person name="Ohashi A."/>
            <person name="Tourlousse M.D."/>
            <person name="Sekiguchi Y."/>
        </authorList>
    </citation>
    <scope>NUCLEOTIDE SEQUENCE [LARGE SCALE GENOMIC DNA]</scope>
    <source>
        <strain evidence="3">NM7</strain>
    </source>
</reference>
<dbReference type="Pfam" id="PF10988">
    <property type="entry name" value="DUF2807"/>
    <property type="match status" value="1"/>
</dbReference>
<organism evidence="2 3">
    <name type="scientific">Paludibacter jiangxiensis</name>
    <dbReference type="NCBI Taxonomy" id="681398"/>
    <lineage>
        <taxon>Bacteria</taxon>
        <taxon>Pseudomonadati</taxon>
        <taxon>Bacteroidota</taxon>
        <taxon>Bacteroidia</taxon>
        <taxon>Bacteroidales</taxon>
        <taxon>Paludibacteraceae</taxon>
        <taxon>Paludibacter</taxon>
    </lineage>
</organism>
<keyword evidence="3" id="KW-1185">Reference proteome</keyword>